<dbReference type="EC" id="2.4.-.-" evidence="9"/>
<evidence type="ECO:0000313" key="10">
    <source>
        <dbReference type="Proteomes" id="UP001223144"/>
    </source>
</evidence>
<feature type="transmembrane region" description="Helical" evidence="8">
    <location>
        <begin position="362"/>
        <end position="384"/>
    </location>
</feature>
<accession>A0ABT6HQS6</accession>
<evidence type="ECO:0000313" key="9">
    <source>
        <dbReference type="EMBL" id="MDH2391076.1"/>
    </source>
</evidence>
<feature type="transmembrane region" description="Helical" evidence="8">
    <location>
        <begin position="232"/>
        <end position="249"/>
    </location>
</feature>
<dbReference type="InterPro" id="IPR050297">
    <property type="entry name" value="LipidA_mod_glycosyltrf_83"/>
</dbReference>
<keyword evidence="5 8" id="KW-0812">Transmembrane</keyword>
<evidence type="ECO:0000256" key="1">
    <source>
        <dbReference type="ARBA" id="ARBA00004651"/>
    </source>
</evidence>
<evidence type="ECO:0000256" key="5">
    <source>
        <dbReference type="ARBA" id="ARBA00022692"/>
    </source>
</evidence>
<name>A0ABT6HQS6_9ACTN</name>
<evidence type="ECO:0000256" key="2">
    <source>
        <dbReference type="ARBA" id="ARBA00022475"/>
    </source>
</evidence>
<feature type="transmembrane region" description="Helical" evidence="8">
    <location>
        <begin position="269"/>
        <end position="287"/>
    </location>
</feature>
<sequence>MDAAAEETIDVREQSLTEVRPGPARLPRQEPGAAAGGRGRLASFLVPLLVSTALGLWGISRHGTMWRDESVTYQVAHRSVFDLVGLLDSADAVHGLYYLLMHALFGVWEGGLLTLRIPSVLATAVSAGCVGLVACRLAGVRAGLLSGVVFCVLPEVQMYAQEGRSYALVCAFVAFATYVLVRALTGASRPLWAVYGAALLLACWLHEFAVLALLGHGAAVAHASVSRAVRRAWTAAAAVVVAGVAPLAVFSMGQSAQVSWIGSPKPGEWLGIAAVAVLALLCARRLSKYRAPGLPHGPLLRRLALPLALAPTAALLLTSLHEPVYVDRYVLYVNVGLALLVGAAADAVLADTRTSFPPRTGVGRRVALSTLIGGLVLALLPVTLQMRTPDSRKDDLAAIAEAVERVSGRGDGLVFTPARRREWKLSYAESYGGLADLALKRSPETSGTLQGEEHSAPEIRRRMLSATRIVVLSDPPDQPEDAVGQELTKREVLRHHFEQCARTRVKGAQVTLYARPGACGPPS</sequence>
<keyword evidence="3 9" id="KW-0328">Glycosyltransferase</keyword>
<dbReference type="PANTHER" id="PTHR33908">
    <property type="entry name" value="MANNOSYLTRANSFERASE YKCB-RELATED"/>
    <property type="match status" value="1"/>
</dbReference>
<dbReference type="GO" id="GO:0016757">
    <property type="term" value="F:glycosyltransferase activity"/>
    <property type="evidence" value="ECO:0007669"/>
    <property type="project" value="UniProtKB-KW"/>
</dbReference>
<protein>
    <submittedName>
        <fullName evidence="9">Glycosyltransferase family 39 protein</fullName>
        <ecNumber evidence="9">2.4.-.-</ecNumber>
    </submittedName>
</protein>
<dbReference type="Proteomes" id="UP001223144">
    <property type="component" value="Unassembled WGS sequence"/>
</dbReference>
<evidence type="ECO:0000256" key="6">
    <source>
        <dbReference type="ARBA" id="ARBA00022989"/>
    </source>
</evidence>
<gene>
    <name evidence="9" type="ORF">QCN29_20225</name>
</gene>
<evidence type="ECO:0000256" key="7">
    <source>
        <dbReference type="ARBA" id="ARBA00023136"/>
    </source>
</evidence>
<evidence type="ECO:0000256" key="3">
    <source>
        <dbReference type="ARBA" id="ARBA00022676"/>
    </source>
</evidence>
<keyword evidence="10" id="KW-1185">Reference proteome</keyword>
<feature type="transmembrane region" description="Helical" evidence="8">
    <location>
        <begin position="41"/>
        <end position="59"/>
    </location>
</feature>
<keyword evidence="2" id="KW-1003">Cell membrane</keyword>
<proteinExistence type="predicted"/>
<feature type="transmembrane region" description="Helical" evidence="8">
    <location>
        <begin position="120"/>
        <end position="153"/>
    </location>
</feature>
<evidence type="ECO:0000256" key="8">
    <source>
        <dbReference type="SAM" id="Phobius"/>
    </source>
</evidence>
<feature type="transmembrane region" description="Helical" evidence="8">
    <location>
        <begin position="329"/>
        <end position="350"/>
    </location>
</feature>
<feature type="transmembrane region" description="Helical" evidence="8">
    <location>
        <begin position="191"/>
        <end position="220"/>
    </location>
</feature>
<keyword evidence="6 8" id="KW-1133">Transmembrane helix</keyword>
<feature type="transmembrane region" description="Helical" evidence="8">
    <location>
        <begin position="299"/>
        <end position="317"/>
    </location>
</feature>
<keyword evidence="4 9" id="KW-0808">Transferase</keyword>
<comment type="caution">
    <text evidence="9">The sequence shown here is derived from an EMBL/GenBank/DDBJ whole genome shotgun (WGS) entry which is preliminary data.</text>
</comment>
<keyword evidence="7 8" id="KW-0472">Membrane</keyword>
<dbReference type="RefSeq" id="WP_279929796.1">
    <property type="nucleotide sequence ID" value="NZ_JARWBG010000023.1"/>
</dbReference>
<feature type="transmembrane region" description="Helical" evidence="8">
    <location>
        <begin position="165"/>
        <end position="185"/>
    </location>
</feature>
<comment type="subcellular location">
    <subcellularLocation>
        <location evidence="1">Cell membrane</location>
        <topology evidence="1">Multi-pass membrane protein</topology>
    </subcellularLocation>
</comment>
<organism evidence="9 10">
    <name type="scientific">Streptomyces chengmaiensis</name>
    <dbReference type="NCBI Taxonomy" id="3040919"/>
    <lineage>
        <taxon>Bacteria</taxon>
        <taxon>Bacillati</taxon>
        <taxon>Actinomycetota</taxon>
        <taxon>Actinomycetes</taxon>
        <taxon>Kitasatosporales</taxon>
        <taxon>Streptomycetaceae</taxon>
        <taxon>Streptomyces</taxon>
    </lineage>
</organism>
<evidence type="ECO:0000256" key="4">
    <source>
        <dbReference type="ARBA" id="ARBA00022679"/>
    </source>
</evidence>
<dbReference type="EMBL" id="JARWBG010000023">
    <property type="protein sequence ID" value="MDH2391076.1"/>
    <property type="molecule type" value="Genomic_DNA"/>
</dbReference>
<reference evidence="9 10" key="1">
    <citation type="submission" date="2023-04" db="EMBL/GenBank/DDBJ databases">
        <title>Streptomyces chengmaiensis sp. nov. isolated from the stem of mangrove plant in Hainan.</title>
        <authorList>
            <person name="Huang X."/>
            <person name="Zhou S."/>
            <person name="Chu X."/>
            <person name="Xie Y."/>
            <person name="Lin Y."/>
        </authorList>
    </citation>
    <scope>NUCLEOTIDE SEQUENCE [LARGE SCALE GENOMIC DNA]</scope>
    <source>
        <strain evidence="9 10">HNM0663</strain>
    </source>
</reference>
<dbReference type="PANTHER" id="PTHR33908:SF3">
    <property type="entry name" value="UNDECAPRENYL PHOSPHATE-ALPHA-4-AMINO-4-DEOXY-L-ARABINOSE ARABINOSYL TRANSFERASE"/>
    <property type="match status" value="1"/>
</dbReference>